<sequence length="70" mass="7978">MLLLEEVEDFPVFESEDLAEVLVPDLAFVPVVLLSEVVDLLLLFEEGVELEDDDPMPELPWLMEPILEPL</sequence>
<protein>
    <submittedName>
        <fullName evidence="1">Uncharacterized protein</fullName>
    </submittedName>
</protein>
<proteinExistence type="predicted"/>
<dbReference type="EMBL" id="BMFP01000004">
    <property type="protein sequence ID" value="GGG17888.1"/>
    <property type="molecule type" value="Genomic_DNA"/>
</dbReference>
<accession>A0ABQ1W6Q9</accession>
<keyword evidence="2" id="KW-1185">Reference proteome</keyword>
<dbReference type="Proteomes" id="UP000634043">
    <property type="component" value="Unassembled WGS sequence"/>
</dbReference>
<gene>
    <name evidence="1" type="ORF">GCM10011323_22670</name>
</gene>
<reference evidence="2" key="1">
    <citation type="journal article" date="2019" name="Int. J. Syst. Evol. Microbiol.">
        <title>The Global Catalogue of Microorganisms (GCM) 10K type strain sequencing project: providing services to taxonomists for standard genome sequencing and annotation.</title>
        <authorList>
            <consortium name="The Broad Institute Genomics Platform"/>
            <consortium name="The Broad Institute Genome Sequencing Center for Infectious Disease"/>
            <person name="Wu L."/>
            <person name="Ma J."/>
        </authorList>
    </citation>
    <scope>NUCLEOTIDE SEQUENCE [LARGE SCALE GENOMIC DNA]</scope>
    <source>
        <strain evidence="2">CGMCC 1.12749</strain>
    </source>
</reference>
<evidence type="ECO:0000313" key="2">
    <source>
        <dbReference type="Proteomes" id="UP000634043"/>
    </source>
</evidence>
<name>A0ABQ1W6Q9_9BACT</name>
<evidence type="ECO:0000313" key="1">
    <source>
        <dbReference type="EMBL" id="GGG17888.1"/>
    </source>
</evidence>
<comment type="caution">
    <text evidence="1">The sequence shown here is derived from an EMBL/GenBank/DDBJ whole genome shotgun (WGS) entry which is preliminary data.</text>
</comment>
<organism evidence="1 2">
    <name type="scientific">Pontibacter amylolyticus</name>
    <dbReference type="NCBI Taxonomy" id="1424080"/>
    <lineage>
        <taxon>Bacteria</taxon>
        <taxon>Pseudomonadati</taxon>
        <taxon>Bacteroidota</taxon>
        <taxon>Cytophagia</taxon>
        <taxon>Cytophagales</taxon>
        <taxon>Hymenobacteraceae</taxon>
        <taxon>Pontibacter</taxon>
    </lineage>
</organism>